<dbReference type="RefSeq" id="XP_046073396.1">
    <property type="nucleotide sequence ID" value="XM_046211133.1"/>
</dbReference>
<comment type="caution">
    <text evidence="2">The sequence shown here is derived from an EMBL/GenBank/DDBJ whole genome shotgun (WGS) entry which is preliminary data.</text>
</comment>
<feature type="domain" description="Amidase" evidence="1">
    <location>
        <begin position="29"/>
        <end position="426"/>
    </location>
</feature>
<dbReference type="AlphaFoldDB" id="A0AAD4KXE5"/>
<dbReference type="InterPro" id="IPR023631">
    <property type="entry name" value="Amidase_dom"/>
</dbReference>
<dbReference type="Proteomes" id="UP001201262">
    <property type="component" value="Unassembled WGS sequence"/>
</dbReference>
<evidence type="ECO:0000313" key="2">
    <source>
        <dbReference type="EMBL" id="KAH8698932.1"/>
    </source>
</evidence>
<dbReference type="GeneID" id="70241420"/>
<accession>A0AAD4KXE5</accession>
<dbReference type="Pfam" id="PF01425">
    <property type="entry name" value="Amidase"/>
    <property type="match status" value="1"/>
</dbReference>
<dbReference type="Gene3D" id="3.90.1300.10">
    <property type="entry name" value="Amidase signature (AS) domain"/>
    <property type="match status" value="1"/>
</dbReference>
<dbReference type="InterPro" id="IPR000120">
    <property type="entry name" value="Amidase"/>
</dbReference>
<keyword evidence="3" id="KW-1185">Reference proteome</keyword>
<proteinExistence type="predicted"/>
<organism evidence="2 3">
    <name type="scientific">Talaromyces proteolyticus</name>
    <dbReference type="NCBI Taxonomy" id="1131652"/>
    <lineage>
        <taxon>Eukaryota</taxon>
        <taxon>Fungi</taxon>
        <taxon>Dikarya</taxon>
        <taxon>Ascomycota</taxon>
        <taxon>Pezizomycotina</taxon>
        <taxon>Eurotiomycetes</taxon>
        <taxon>Eurotiomycetidae</taxon>
        <taxon>Eurotiales</taxon>
        <taxon>Trichocomaceae</taxon>
        <taxon>Talaromyces</taxon>
        <taxon>Talaromyces sect. Bacilispori</taxon>
    </lineage>
</organism>
<gene>
    <name evidence="2" type="ORF">BGW36DRAFT_294964</name>
</gene>
<dbReference type="GO" id="GO:0003824">
    <property type="term" value="F:catalytic activity"/>
    <property type="evidence" value="ECO:0007669"/>
    <property type="project" value="InterPro"/>
</dbReference>
<dbReference type="PANTHER" id="PTHR11895:SF7">
    <property type="entry name" value="GLUTAMYL-TRNA(GLN) AMIDOTRANSFERASE SUBUNIT A, MITOCHONDRIAL"/>
    <property type="match status" value="1"/>
</dbReference>
<name>A0AAD4KXE5_9EURO</name>
<dbReference type="InterPro" id="IPR036928">
    <property type="entry name" value="AS_sf"/>
</dbReference>
<reference evidence="2" key="1">
    <citation type="submission" date="2021-12" db="EMBL/GenBank/DDBJ databases">
        <title>Convergent genome expansion in fungi linked to evolution of root-endophyte symbiosis.</title>
        <authorList>
            <consortium name="DOE Joint Genome Institute"/>
            <person name="Ke Y.-H."/>
            <person name="Bonito G."/>
            <person name="Liao H.-L."/>
            <person name="Looney B."/>
            <person name="Rojas-Flechas A."/>
            <person name="Nash J."/>
            <person name="Hameed K."/>
            <person name="Schadt C."/>
            <person name="Martin F."/>
            <person name="Crous P.W."/>
            <person name="Miettinen O."/>
            <person name="Magnuson J.K."/>
            <person name="Labbe J."/>
            <person name="Jacobson D."/>
            <person name="Doktycz M.J."/>
            <person name="Veneault-Fourrey C."/>
            <person name="Kuo A."/>
            <person name="Mondo S."/>
            <person name="Calhoun S."/>
            <person name="Riley R."/>
            <person name="Ohm R."/>
            <person name="LaButti K."/>
            <person name="Andreopoulos B."/>
            <person name="Pangilinan J."/>
            <person name="Nolan M."/>
            <person name="Tritt A."/>
            <person name="Clum A."/>
            <person name="Lipzen A."/>
            <person name="Daum C."/>
            <person name="Barry K."/>
            <person name="Grigoriev I.V."/>
            <person name="Vilgalys R."/>
        </authorList>
    </citation>
    <scope>NUCLEOTIDE SEQUENCE</scope>
    <source>
        <strain evidence="2">PMI_201</strain>
    </source>
</reference>
<protein>
    <submittedName>
        <fullName evidence="2">Amidase signature domain-containing protein</fullName>
    </submittedName>
</protein>
<evidence type="ECO:0000313" key="3">
    <source>
        <dbReference type="Proteomes" id="UP001201262"/>
    </source>
</evidence>
<dbReference type="SUPFAM" id="SSF75304">
    <property type="entry name" value="Amidase signature (AS) enzymes"/>
    <property type="match status" value="1"/>
</dbReference>
<evidence type="ECO:0000259" key="1">
    <source>
        <dbReference type="Pfam" id="PF01425"/>
    </source>
</evidence>
<dbReference type="EMBL" id="JAJTJA010000005">
    <property type="protein sequence ID" value="KAH8698932.1"/>
    <property type="molecule type" value="Genomic_DNA"/>
</dbReference>
<sequence>MSIDSTTLSASNAVSLIRQGNLTVEQYAKALLSRIAQRDPIVHAWAYIDPEYVLDQARKLDRVPIEHRGPLHGIPVAIKDIALTKDMPTRYNSDIYRSSHSSSVDAACVITLRAAGALLLGKTHTTEFAATTDGGPCVNPLNIGHTPGGSSSGSAAAVADFQAPIALGTQTGGSIVRPASYTGIYGFKPTWGAISREGLAQYSISCDTPGFFARTIEDLELLTDVYRFEDVAQPEQATEFQIQGARVGFIKTHVWDLAPAGPGLKEVWEKAKNLLIEHGAIVEEIDWPDDDFNKLTDWHWAIINGEGRSAFHGHYTLDKQNLSQFLVDQVENNLNFSREDLLDALDRSARLRPIWDRFSERFEVILTPSAPDIAPEGTHFTGDARFCGPWTLLHVPCLNLPGISGGKSLPIGLTLVSGRYRDRHVLKTGKIIGDIFESTKANS</sequence>
<dbReference type="PANTHER" id="PTHR11895">
    <property type="entry name" value="TRANSAMIDASE"/>
    <property type="match status" value="1"/>
</dbReference>